<protein>
    <submittedName>
        <fullName evidence="1">Uncharacterized protein</fullName>
    </submittedName>
</protein>
<reference evidence="1 2" key="1">
    <citation type="journal article" date="2019" name="Nat. Ecol. Evol.">
        <title>Megaphylogeny resolves global patterns of mushroom evolution.</title>
        <authorList>
            <person name="Varga T."/>
            <person name="Krizsan K."/>
            <person name="Foldi C."/>
            <person name="Dima B."/>
            <person name="Sanchez-Garcia M."/>
            <person name="Sanchez-Ramirez S."/>
            <person name="Szollosi G.J."/>
            <person name="Szarkandi J.G."/>
            <person name="Papp V."/>
            <person name="Albert L."/>
            <person name="Andreopoulos W."/>
            <person name="Angelini C."/>
            <person name="Antonin V."/>
            <person name="Barry K.W."/>
            <person name="Bougher N.L."/>
            <person name="Buchanan P."/>
            <person name="Buyck B."/>
            <person name="Bense V."/>
            <person name="Catcheside P."/>
            <person name="Chovatia M."/>
            <person name="Cooper J."/>
            <person name="Damon W."/>
            <person name="Desjardin D."/>
            <person name="Finy P."/>
            <person name="Geml J."/>
            <person name="Haridas S."/>
            <person name="Hughes K."/>
            <person name="Justo A."/>
            <person name="Karasinski D."/>
            <person name="Kautmanova I."/>
            <person name="Kiss B."/>
            <person name="Kocsube S."/>
            <person name="Kotiranta H."/>
            <person name="LaButti K.M."/>
            <person name="Lechner B.E."/>
            <person name="Liimatainen K."/>
            <person name="Lipzen A."/>
            <person name="Lukacs Z."/>
            <person name="Mihaltcheva S."/>
            <person name="Morgado L.N."/>
            <person name="Niskanen T."/>
            <person name="Noordeloos M.E."/>
            <person name="Ohm R.A."/>
            <person name="Ortiz-Santana B."/>
            <person name="Ovrebo C."/>
            <person name="Racz N."/>
            <person name="Riley R."/>
            <person name="Savchenko A."/>
            <person name="Shiryaev A."/>
            <person name="Soop K."/>
            <person name="Spirin V."/>
            <person name="Szebenyi C."/>
            <person name="Tomsovsky M."/>
            <person name="Tulloss R.E."/>
            <person name="Uehling J."/>
            <person name="Grigoriev I.V."/>
            <person name="Vagvolgyi C."/>
            <person name="Papp T."/>
            <person name="Martin F.M."/>
            <person name="Miettinen O."/>
            <person name="Hibbett D.S."/>
            <person name="Nagy L.G."/>
        </authorList>
    </citation>
    <scope>NUCLEOTIDE SEQUENCE [LARGE SCALE GENOMIC DNA]</scope>
    <source>
        <strain evidence="1 2">CBS 121175</strain>
    </source>
</reference>
<keyword evidence="2" id="KW-1185">Reference proteome</keyword>
<organism evidence="1 2">
    <name type="scientific">Coprinopsis marcescibilis</name>
    <name type="common">Agaric fungus</name>
    <name type="synonym">Psathyrella marcescibilis</name>
    <dbReference type="NCBI Taxonomy" id="230819"/>
    <lineage>
        <taxon>Eukaryota</taxon>
        <taxon>Fungi</taxon>
        <taxon>Dikarya</taxon>
        <taxon>Basidiomycota</taxon>
        <taxon>Agaricomycotina</taxon>
        <taxon>Agaricomycetes</taxon>
        <taxon>Agaricomycetidae</taxon>
        <taxon>Agaricales</taxon>
        <taxon>Agaricineae</taxon>
        <taxon>Psathyrellaceae</taxon>
        <taxon>Coprinopsis</taxon>
    </lineage>
</organism>
<evidence type="ECO:0000313" key="1">
    <source>
        <dbReference type="EMBL" id="TFK22496.1"/>
    </source>
</evidence>
<gene>
    <name evidence="1" type="ORF">FA15DRAFT_516673</name>
</gene>
<accession>A0A5C3KQ83</accession>
<sequence length="250" mass="28108">MYCCYLDAIHAWPWFPSIGRCNLAGNRLLLCLGNQAKAPDSTGIIIGVTSFTYRRTWSLMLIRPSRVFFGSLGSWDPAGRGCTYVTTYRHPLAGNLMSAVCLSIEKTCCVVNVSSLPRYPSIHLCNRRHSLPYLTLHRWVGLLVPHSANILSGVDLVTNHTNTFVISEIPEDPSQYKRSWRSHNNNPPIKHHAWSSWNTLWPAAWVPRFLAASNTTSMMHNTKKVQSMVGLTFTCGSSPFHPLLIRPSSR</sequence>
<dbReference type="AlphaFoldDB" id="A0A5C3KQ83"/>
<evidence type="ECO:0000313" key="2">
    <source>
        <dbReference type="Proteomes" id="UP000307440"/>
    </source>
</evidence>
<dbReference type="EMBL" id="ML210239">
    <property type="protein sequence ID" value="TFK22496.1"/>
    <property type="molecule type" value="Genomic_DNA"/>
</dbReference>
<name>A0A5C3KQ83_COPMA</name>
<proteinExistence type="predicted"/>
<dbReference type="Proteomes" id="UP000307440">
    <property type="component" value="Unassembled WGS sequence"/>
</dbReference>